<comment type="cofactor">
    <cofactor evidence="1">
        <name>a divalent metal cation</name>
        <dbReference type="ChEBI" id="CHEBI:60240"/>
    </cofactor>
</comment>
<evidence type="ECO:0000256" key="1">
    <source>
        <dbReference type="ARBA" id="ARBA00001968"/>
    </source>
</evidence>
<keyword evidence="2" id="KW-0479">Metal-binding</keyword>
<name>A0ABR3NJZ1_9TELE</name>
<dbReference type="EMBL" id="JAYMGO010000003">
    <property type="protein sequence ID" value="KAL1277301.1"/>
    <property type="molecule type" value="Genomic_DNA"/>
</dbReference>
<comment type="caution">
    <text evidence="4">The sequence shown here is derived from an EMBL/GenBank/DDBJ whole genome shotgun (WGS) entry which is preliminary data.</text>
</comment>
<dbReference type="InterPro" id="IPR027806">
    <property type="entry name" value="HARBI1_dom"/>
</dbReference>
<sequence>MFVGDEAYPLRTDLMKPYPFRQLDHSQRVYNYHLSRARRVVENAFGILANRFRVFRSTILLHPDSVTKTTLASVCLHNFLCDRRSEAYMTPALADWEDVDHRVNEGACRRDGLGSTQCVPAERSRNPTLAM</sequence>
<evidence type="ECO:0000313" key="4">
    <source>
        <dbReference type="EMBL" id="KAL1277301.1"/>
    </source>
</evidence>
<dbReference type="Pfam" id="PF13359">
    <property type="entry name" value="DDE_Tnp_4"/>
    <property type="match status" value="1"/>
</dbReference>
<accession>A0ABR3NJZ1</accession>
<gene>
    <name evidence="4" type="ORF">QQF64_023974</name>
</gene>
<feature type="domain" description="DDE Tnp4" evidence="3">
    <location>
        <begin position="2"/>
        <end position="78"/>
    </location>
</feature>
<organism evidence="4 5">
    <name type="scientific">Cirrhinus molitorella</name>
    <name type="common">mud carp</name>
    <dbReference type="NCBI Taxonomy" id="172907"/>
    <lineage>
        <taxon>Eukaryota</taxon>
        <taxon>Metazoa</taxon>
        <taxon>Chordata</taxon>
        <taxon>Craniata</taxon>
        <taxon>Vertebrata</taxon>
        <taxon>Euteleostomi</taxon>
        <taxon>Actinopterygii</taxon>
        <taxon>Neopterygii</taxon>
        <taxon>Teleostei</taxon>
        <taxon>Ostariophysi</taxon>
        <taxon>Cypriniformes</taxon>
        <taxon>Cyprinidae</taxon>
        <taxon>Labeoninae</taxon>
        <taxon>Labeonini</taxon>
        <taxon>Cirrhinus</taxon>
    </lineage>
</organism>
<proteinExistence type="predicted"/>
<reference evidence="4 5" key="1">
    <citation type="submission" date="2023-09" db="EMBL/GenBank/DDBJ databases">
        <authorList>
            <person name="Wang M."/>
        </authorList>
    </citation>
    <scope>NUCLEOTIDE SEQUENCE [LARGE SCALE GENOMIC DNA]</scope>
    <source>
        <strain evidence="4">GT-2023</strain>
        <tissue evidence="4">Liver</tissue>
    </source>
</reference>
<evidence type="ECO:0000313" key="5">
    <source>
        <dbReference type="Proteomes" id="UP001558613"/>
    </source>
</evidence>
<evidence type="ECO:0000256" key="2">
    <source>
        <dbReference type="ARBA" id="ARBA00022723"/>
    </source>
</evidence>
<protein>
    <recommendedName>
        <fullName evidence="3">DDE Tnp4 domain-containing protein</fullName>
    </recommendedName>
</protein>
<keyword evidence="5" id="KW-1185">Reference proteome</keyword>
<dbReference type="Proteomes" id="UP001558613">
    <property type="component" value="Unassembled WGS sequence"/>
</dbReference>
<evidence type="ECO:0000259" key="3">
    <source>
        <dbReference type="Pfam" id="PF13359"/>
    </source>
</evidence>